<dbReference type="SUPFAM" id="SSF101941">
    <property type="entry name" value="NAC domain"/>
    <property type="match status" value="1"/>
</dbReference>
<reference evidence="7" key="2">
    <citation type="submission" date="2021-05" db="UniProtKB">
        <authorList>
            <consortium name="EnsemblPlants"/>
        </authorList>
    </citation>
    <scope>IDENTIFICATION</scope>
    <source>
        <strain evidence="7">subsp. malaccensis</strain>
    </source>
</reference>
<dbReference type="GO" id="GO:0006355">
    <property type="term" value="P:regulation of DNA-templated transcription"/>
    <property type="evidence" value="ECO:0007669"/>
    <property type="project" value="InterPro"/>
</dbReference>
<dbReference type="InterPro" id="IPR036093">
    <property type="entry name" value="NAC_dom_sf"/>
</dbReference>
<reference evidence="6" key="1">
    <citation type="submission" date="2021-03" db="EMBL/GenBank/DDBJ databases">
        <authorList>
            <consortium name="Genoscope - CEA"/>
            <person name="William W."/>
        </authorList>
    </citation>
    <scope>NUCLEOTIDE SEQUENCE</scope>
    <source>
        <strain evidence="6">Doubled-haploid Pahang</strain>
    </source>
</reference>
<keyword evidence="1" id="KW-0805">Transcription regulation</keyword>
<feature type="domain" description="NAC" evidence="5">
    <location>
        <begin position="1"/>
        <end position="34"/>
    </location>
</feature>
<proteinExistence type="predicted"/>
<protein>
    <submittedName>
        <fullName evidence="6">(wild Malaysian banana) hypothetical protein</fullName>
    </submittedName>
</protein>
<keyword evidence="2" id="KW-0238">DNA-binding</keyword>
<keyword evidence="8" id="KW-1185">Reference proteome</keyword>
<dbReference type="Pfam" id="PF02365">
    <property type="entry name" value="NAM"/>
    <property type="match status" value="1"/>
</dbReference>
<evidence type="ECO:0000256" key="2">
    <source>
        <dbReference type="ARBA" id="ARBA00023125"/>
    </source>
</evidence>
<keyword evidence="3" id="KW-0804">Transcription</keyword>
<dbReference type="PROSITE" id="PS51005">
    <property type="entry name" value="NAC"/>
    <property type="match status" value="1"/>
</dbReference>
<dbReference type="GO" id="GO:0003677">
    <property type="term" value="F:DNA binding"/>
    <property type="evidence" value="ECO:0007669"/>
    <property type="project" value="UniProtKB-KW"/>
</dbReference>
<organism evidence="7 8">
    <name type="scientific">Musa acuminata subsp. malaccensis</name>
    <name type="common">Wild banana</name>
    <name type="synonym">Musa malaccensis</name>
    <dbReference type="NCBI Taxonomy" id="214687"/>
    <lineage>
        <taxon>Eukaryota</taxon>
        <taxon>Viridiplantae</taxon>
        <taxon>Streptophyta</taxon>
        <taxon>Embryophyta</taxon>
        <taxon>Tracheophyta</taxon>
        <taxon>Spermatophyta</taxon>
        <taxon>Magnoliopsida</taxon>
        <taxon>Liliopsida</taxon>
        <taxon>Zingiberales</taxon>
        <taxon>Musaceae</taxon>
        <taxon>Musa</taxon>
    </lineage>
</organism>
<dbReference type="Gramene" id="Ma06_t25520.1">
    <property type="protein sequence ID" value="Ma06_p25520.1"/>
    <property type="gene ID" value="Ma06_g25520"/>
</dbReference>
<evidence type="ECO:0000256" key="3">
    <source>
        <dbReference type="ARBA" id="ARBA00023163"/>
    </source>
</evidence>
<name>A0A804JKB0_MUSAM</name>
<dbReference type="InterPro" id="IPR003441">
    <property type="entry name" value="NAC-dom"/>
</dbReference>
<dbReference type="Gene3D" id="2.170.150.80">
    <property type="entry name" value="NAC domain"/>
    <property type="match status" value="1"/>
</dbReference>
<evidence type="ECO:0000313" key="6">
    <source>
        <dbReference type="EMBL" id="CAG1847384.1"/>
    </source>
</evidence>
<evidence type="ECO:0000313" key="7">
    <source>
        <dbReference type="EnsemblPlants" id="Ma06_p25520.1"/>
    </source>
</evidence>
<sequence>MTLHVEEEWYFFSPRDLKYPKGSRPNWASGTGYW</sequence>
<dbReference type="InParanoid" id="A0A804JKB0"/>
<gene>
    <name evidence="6" type="ORF">GSMUA_171790.1</name>
</gene>
<evidence type="ECO:0000256" key="4">
    <source>
        <dbReference type="ARBA" id="ARBA00023242"/>
    </source>
</evidence>
<dbReference type="EnsemblPlants" id="Ma06_t25520.1">
    <property type="protein sequence ID" value="Ma06_p25520.1"/>
    <property type="gene ID" value="Ma06_g25520"/>
</dbReference>
<dbReference type="AlphaFoldDB" id="A0A804JKB0"/>
<evidence type="ECO:0000313" key="8">
    <source>
        <dbReference type="Proteomes" id="UP000012960"/>
    </source>
</evidence>
<accession>A0A804JKB0</accession>
<dbReference type="EMBL" id="HG996471">
    <property type="protein sequence ID" value="CAG1847384.1"/>
    <property type="molecule type" value="Genomic_DNA"/>
</dbReference>
<dbReference type="Proteomes" id="UP000012960">
    <property type="component" value="Unplaced"/>
</dbReference>
<keyword evidence="4" id="KW-0539">Nucleus</keyword>
<evidence type="ECO:0000256" key="1">
    <source>
        <dbReference type="ARBA" id="ARBA00023015"/>
    </source>
</evidence>
<evidence type="ECO:0000259" key="5">
    <source>
        <dbReference type="PROSITE" id="PS51005"/>
    </source>
</evidence>